<dbReference type="RefSeq" id="WP_247400605.1">
    <property type="nucleotide sequence ID" value="NZ_JAKNRV010000090.1"/>
</dbReference>
<dbReference type="Gene3D" id="1.10.260.40">
    <property type="entry name" value="lambda repressor-like DNA-binding domains"/>
    <property type="match status" value="1"/>
</dbReference>
<gene>
    <name evidence="1" type="ORF">L9Z73_11995</name>
</gene>
<dbReference type="CDD" id="cd00093">
    <property type="entry name" value="HTH_XRE"/>
    <property type="match status" value="1"/>
</dbReference>
<organism evidence="1 2">
    <name type="scientific">Pseudomonas emilianonis</name>
    <dbReference type="NCBI Taxonomy" id="2915812"/>
    <lineage>
        <taxon>Bacteria</taxon>
        <taxon>Pseudomonadati</taxon>
        <taxon>Pseudomonadota</taxon>
        <taxon>Gammaproteobacteria</taxon>
        <taxon>Pseudomonadales</taxon>
        <taxon>Pseudomonadaceae</taxon>
        <taxon>Pseudomonas</taxon>
    </lineage>
</organism>
<dbReference type="InterPro" id="IPR010982">
    <property type="entry name" value="Lambda_DNA-bd_dom_sf"/>
</dbReference>
<name>A0ABT0EH41_9PSED</name>
<dbReference type="Proteomes" id="UP001317085">
    <property type="component" value="Unassembled WGS sequence"/>
</dbReference>
<sequence length="126" mass="13755">MSSLAMSSFVEQQIVLHQFTAKHSVQARVMLGWSREELSRQAGVAVDAIQRFETQGDVEDDVRLTLAFRLEAEGLVFFPGFAPGWGMSARKFDTPPSEPAAQNIMSRLMGSAAASIDSPTPQPTRA</sequence>
<proteinExistence type="predicted"/>
<dbReference type="EMBL" id="JAKNRV010000090">
    <property type="protein sequence ID" value="MCK1785043.1"/>
    <property type="molecule type" value="Genomic_DNA"/>
</dbReference>
<accession>A0ABT0EH41</accession>
<comment type="caution">
    <text evidence="1">The sequence shown here is derived from an EMBL/GenBank/DDBJ whole genome shotgun (WGS) entry which is preliminary data.</text>
</comment>
<dbReference type="InterPro" id="IPR001387">
    <property type="entry name" value="Cro/C1-type_HTH"/>
</dbReference>
<evidence type="ECO:0000313" key="2">
    <source>
        <dbReference type="Proteomes" id="UP001317085"/>
    </source>
</evidence>
<evidence type="ECO:0000313" key="1">
    <source>
        <dbReference type="EMBL" id="MCK1785043.1"/>
    </source>
</evidence>
<keyword evidence="2" id="KW-1185">Reference proteome</keyword>
<protein>
    <submittedName>
        <fullName evidence="1">Helix-turn-helix transcriptional regulator</fullName>
    </submittedName>
</protein>
<reference evidence="1 2" key="1">
    <citation type="submission" date="2022-02" db="EMBL/GenBank/DDBJ databases">
        <title>Comparative genomics of the first Antarctic Pseudomonas spp. capable of biotransforming 2,4,6-Trinitrotoluene.</title>
        <authorList>
            <person name="Cabrera M.A."/>
            <person name="Marquez S.L."/>
            <person name="Perez-Donoso J.M."/>
        </authorList>
    </citation>
    <scope>NUCLEOTIDE SEQUENCE [LARGE SCALE GENOMIC DNA]</scope>
    <source>
        <strain evidence="1 2">TNT11</strain>
    </source>
</reference>